<sequence length="89" mass="10202">MLIGIEAEVMAGIIAKRIINAYNSKLEAEVRLALDSIKCLITETESETEVLNILRNKYSMRLVFKKVHDNATTHTYIALEYKDLAFRIE</sequence>
<organism evidence="1">
    <name type="scientific">Myoviridae sp. ctBrv3</name>
    <dbReference type="NCBI Taxonomy" id="2825047"/>
    <lineage>
        <taxon>Viruses</taxon>
        <taxon>Duplodnaviria</taxon>
        <taxon>Heunggongvirae</taxon>
        <taxon>Uroviricota</taxon>
        <taxon>Caudoviricetes</taxon>
    </lineage>
</organism>
<reference evidence="1" key="1">
    <citation type="journal article" date="2021" name="Proc. Natl. Acad. Sci. U.S.A.">
        <title>A Catalog of Tens of Thousands of Viruses from Human Metagenomes Reveals Hidden Associations with Chronic Diseases.</title>
        <authorList>
            <person name="Tisza M.J."/>
            <person name="Buck C.B."/>
        </authorList>
    </citation>
    <scope>NUCLEOTIDE SEQUENCE</scope>
    <source>
        <strain evidence="1">CtBrv3</strain>
    </source>
</reference>
<accession>A0A8S5PBR0</accession>
<name>A0A8S5PBR0_9CAUD</name>
<dbReference type="EMBL" id="BK015387">
    <property type="protein sequence ID" value="DAE04410.1"/>
    <property type="molecule type" value="Genomic_DNA"/>
</dbReference>
<proteinExistence type="predicted"/>
<evidence type="ECO:0000313" key="1">
    <source>
        <dbReference type="EMBL" id="DAE04410.1"/>
    </source>
</evidence>
<protein>
    <submittedName>
        <fullName evidence="1">Uncharacterized protein</fullName>
    </submittedName>
</protein>